<name>A0AAE1DQB9_9GAST</name>
<organism evidence="1 2">
    <name type="scientific">Elysia crispata</name>
    <name type="common">lettuce slug</name>
    <dbReference type="NCBI Taxonomy" id="231223"/>
    <lineage>
        <taxon>Eukaryota</taxon>
        <taxon>Metazoa</taxon>
        <taxon>Spiralia</taxon>
        <taxon>Lophotrochozoa</taxon>
        <taxon>Mollusca</taxon>
        <taxon>Gastropoda</taxon>
        <taxon>Heterobranchia</taxon>
        <taxon>Euthyneura</taxon>
        <taxon>Panpulmonata</taxon>
        <taxon>Sacoglossa</taxon>
        <taxon>Placobranchoidea</taxon>
        <taxon>Plakobranchidae</taxon>
        <taxon>Elysia</taxon>
    </lineage>
</organism>
<gene>
    <name evidence="1" type="ORF">RRG08_016784</name>
</gene>
<accession>A0AAE1DQB9</accession>
<proteinExistence type="predicted"/>
<protein>
    <submittedName>
        <fullName evidence="1">Uncharacterized protein</fullName>
    </submittedName>
</protein>
<evidence type="ECO:0000313" key="2">
    <source>
        <dbReference type="Proteomes" id="UP001283361"/>
    </source>
</evidence>
<sequence>MSSTTVVKARCHLDDLLLLTIAGRDSKTIYSLDIAPQRLNHPRALSLVHAGCFLDTLHIIEGSVRSTRGHAITVCM</sequence>
<evidence type="ECO:0000313" key="1">
    <source>
        <dbReference type="EMBL" id="KAK3778320.1"/>
    </source>
</evidence>
<dbReference type="AlphaFoldDB" id="A0AAE1DQB9"/>
<reference evidence="1" key="1">
    <citation type="journal article" date="2023" name="G3 (Bethesda)">
        <title>A reference genome for the long-term kleptoplast-retaining sea slug Elysia crispata morphotype clarki.</title>
        <authorList>
            <person name="Eastman K.E."/>
            <person name="Pendleton A.L."/>
            <person name="Shaikh M.A."/>
            <person name="Suttiyut T."/>
            <person name="Ogas R."/>
            <person name="Tomko P."/>
            <person name="Gavelis G."/>
            <person name="Widhalm J.R."/>
            <person name="Wisecaver J.H."/>
        </authorList>
    </citation>
    <scope>NUCLEOTIDE SEQUENCE</scope>
    <source>
        <strain evidence="1">ECLA1</strain>
    </source>
</reference>
<dbReference type="EMBL" id="JAWDGP010002977">
    <property type="protein sequence ID" value="KAK3778320.1"/>
    <property type="molecule type" value="Genomic_DNA"/>
</dbReference>
<comment type="caution">
    <text evidence="1">The sequence shown here is derived from an EMBL/GenBank/DDBJ whole genome shotgun (WGS) entry which is preliminary data.</text>
</comment>
<dbReference type="Proteomes" id="UP001283361">
    <property type="component" value="Unassembled WGS sequence"/>
</dbReference>
<keyword evidence="2" id="KW-1185">Reference proteome</keyword>